<protein>
    <submittedName>
        <fullName evidence="6">MBL fold metallo-hydrolase</fullName>
    </submittedName>
</protein>
<evidence type="ECO:0000259" key="5">
    <source>
        <dbReference type="SMART" id="SM00849"/>
    </source>
</evidence>
<keyword evidence="2" id="KW-0479">Metal-binding</keyword>
<dbReference type="PANTHER" id="PTHR46233:SF3">
    <property type="entry name" value="HYDROXYACYLGLUTATHIONE HYDROLASE GLOC"/>
    <property type="match status" value="1"/>
</dbReference>
<dbReference type="GO" id="GO:0046872">
    <property type="term" value="F:metal ion binding"/>
    <property type="evidence" value="ECO:0007669"/>
    <property type="project" value="UniProtKB-KW"/>
</dbReference>
<organism evidence="6 7">
    <name type="scientific">Bacteroides caccae</name>
    <dbReference type="NCBI Taxonomy" id="47678"/>
    <lineage>
        <taxon>Bacteria</taxon>
        <taxon>Pseudomonadati</taxon>
        <taxon>Bacteroidota</taxon>
        <taxon>Bacteroidia</taxon>
        <taxon>Bacteroidales</taxon>
        <taxon>Bacteroidaceae</taxon>
        <taxon>Bacteroides</taxon>
    </lineage>
</organism>
<dbReference type="InterPro" id="IPR051453">
    <property type="entry name" value="MBL_Glyoxalase_II"/>
</dbReference>
<accession>A0A413J0I7</accession>
<comment type="cofactor">
    <cofactor evidence="1">
        <name>Zn(2+)</name>
        <dbReference type="ChEBI" id="CHEBI:29105"/>
    </cofactor>
</comment>
<evidence type="ECO:0000313" key="7">
    <source>
        <dbReference type="Proteomes" id="UP000284431"/>
    </source>
</evidence>
<keyword evidence="3 6" id="KW-0378">Hydrolase</keyword>
<dbReference type="Proteomes" id="UP000284431">
    <property type="component" value="Unassembled WGS sequence"/>
</dbReference>
<gene>
    <name evidence="6" type="ORF">DXA49_12785</name>
</gene>
<dbReference type="GO" id="GO:0016787">
    <property type="term" value="F:hydrolase activity"/>
    <property type="evidence" value="ECO:0007669"/>
    <property type="project" value="UniProtKB-KW"/>
</dbReference>
<dbReference type="EMBL" id="QSCS01000020">
    <property type="protein sequence ID" value="RGY24620.1"/>
    <property type="molecule type" value="Genomic_DNA"/>
</dbReference>
<evidence type="ECO:0000313" key="6">
    <source>
        <dbReference type="EMBL" id="RGY24620.1"/>
    </source>
</evidence>
<evidence type="ECO:0000256" key="4">
    <source>
        <dbReference type="ARBA" id="ARBA00022833"/>
    </source>
</evidence>
<dbReference type="AlphaFoldDB" id="A0A413J0I7"/>
<comment type="caution">
    <text evidence="6">The sequence shown here is derived from an EMBL/GenBank/DDBJ whole genome shotgun (WGS) entry which is preliminary data.</text>
</comment>
<dbReference type="CDD" id="cd06262">
    <property type="entry name" value="metallo-hydrolase-like_MBL-fold"/>
    <property type="match status" value="1"/>
</dbReference>
<evidence type="ECO:0000256" key="2">
    <source>
        <dbReference type="ARBA" id="ARBA00022723"/>
    </source>
</evidence>
<proteinExistence type="predicted"/>
<keyword evidence="4" id="KW-0862">Zinc</keyword>
<feature type="domain" description="Metallo-beta-lactamase" evidence="5">
    <location>
        <begin position="14"/>
        <end position="196"/>
    </location>
</feature>
<dbReference type="SUPFAM" id="SSF56281">
    <property type="entry name" value="Metallo-hydrolase/oxidoreductase"/>
    <property type="match status" value="1"/>
</dbReference>
<name>A0A413J0I7_9BACE</name>
<sequence length="212" mass="24126">MALEIIRIINRPIDSNCYIIFDESINNECVIIDPGSEKIDNLINLINELSLNPRFIILTHEHYDHCWGVNDLRAKFPHIKLICSSYCSSAIQNTKLTYSHYYCKPEFTIKPADIIVEDVEGKISWNDYLITCSQAKGHSLSSIFIFIRSAIFTGDTLIMNSKTITRFKTGSKSDLENTLQKMLSYKGKGFLVHPGHGEIFPLDVYDLSNAVK</sequence>
<dbReference type="SMART" id="SM00849">
    <property type="entry name" value="Lactamase_B"/>
    <property type="match status" value="1"/>
</dbReference>
<dbReference type="InterPro" id="IPR036866">
    <property type="entry name" value="RibonucZ/Hydroxyglut_hydro"/>
</dbReference>
<dbReference type="PANTHER" id="PTHR46233">
    <property type="entry name" value="HYDROXYACYLGLUTATHIONE HYDROLASE GLOC"/>
    <property type="match status" value="1"/>
</dbReference>
<evidence type="ECO:0000256" key="1">
    <source>
        <dbReference type="ARBA" id="ARBA00001947"/>
    </source>
</evidence>
<reference evidence="6 7" key="1">
    <citation type="submission" date="2018-08" db="EMBL/GenBank/DDBJ databases">
        <title>A genome reference for cultivated species of the human gut microbiota.</title>
        <authorList>
            <person name="Zou Y."/>
            <person name="Xue W."/>
            <person name="Luo G."/>
        </authorList>
    </citation>
    <scope>NUCLEOTIDE SEQUENCE [LARGE SCALE GENOMIC DNA]</scope>
    <source>
        <strain evidence="6 7">OF02-6LB</strain>
    </source>
</reference>
<dbReference type="InterPro" id="IPR001279">
    <property type="entry name" value="Metallo-B-lactamas"/>
</dbReference>
<evidence type="ECO:0000256" key="3">
    <source>
        <dbReference type="ARBA" id="ARBA00022801"/>
    </source>
</evidence>
<dbReference type="Pfam" id="PF00753">
    <property type="entry name" value="Lactamase_B"/>
    <property type="match status" value="1"/>
</dbReference>
<dbReference type="Gene3D" id="3.60.15.10">
    <property type="entry name" value="Ribonuclease Z/Hydroxyacylglutathione hydrolase-like"/>
    <property type="match status" value="1"/>
</dbReference>
<dbReference type="RefSeq" id="WP_122134528.1">
    <property type="nucleotide sequence ID" value="NZ_CAXSSI010000003.1"/>
</dbReference>